<gene>
    <name evidence="1" type="ORF">Pcinc_011037</name>
</gene>
<comment type="caution">
    <text evidence="1">The sequence shown here is derived from an EMBL/GenBank/DDBJ whole genome shotgun (WGS) entry which is preliminary data.</text>
</comment>
<proteinExistence type="predicted"/>
<keyword evidence="2" id="KW-1185">Reference proteome</keyword>
<accession>A0AAE1G3Q6</accession>
<evidence type="ECO:0000313" key="1">
    <source>
        <dbReference type="EMBL" id="KAK3884719.1"/>
    </source>
</evidence>
<organism evidence="1 2">
    <name type="scientific">Petrolisthes cinctipes</name>
    <name type="common">Flat porcelain crab</name>
    <dbReference type="NCBI Taxonomy" id="88211"/>
    <lineage>
        <taxon>Eukaryota</taxon>
        <taxon>Metazoa</taxon>
        <taxon>Ecdysozoa</taxon>
        <taxon>Arthropoda</taxon>
        <taxon>Crustacea</taxon>
        <taxon>Multicrustacea</taxon>
        <taxon>Malacostraca</taxon>
        <taxon>Eumalacostraca</taxon>
        <taxon>Eucarida</taxon>
        <taxon>Decapoda</taxon>
        <taxon>Pleocyemata</taxon>
        <taxon>Anomura</taxon>
        <taxon>Galatheoidea</taxon>
        <taxon>Porcellanidae</taxon>
        <taxon>Petrolisthes</taxon>
    </lineage>
</organism>
<protein>
    <submittedName>
        <fullName evidence="1">Uncharacterized protein</fullName>
    </submittedName>
</protein>
<reference evidence="1" key="1">
    <citation type="submission" date="2023-10" db="EMBL/GenBank/DDBJ databases">
        <title>Genome assemblies of two species of porcelain crab, Petrolisthes cinctipes and Petrolisthes manimaculis (Anomura: Porcellanidae).</title>
        <authorList>
            <person name="Angst P."/>
        </authorList>
    </citation>
    <scope>NUCLEOTIDE SEQUENCE</scope>
    <source>
        <strain evidence="1">PB745_01</strain>
        <tissue evidence="1">Gill</tissue>
    </source>
</reference>
<dbReference type="Proteomes" id="UP001286313">
    <property type="component" value="Unassembled WGS sequence"/>
</dbReference>
<dbReference type="EMBL" id="JAWQEG010000857">
    <property type="protein sequence ID" value="KAK3884719.1"/>
    <property type="molecule type" value="Genomic_DNA"/>
</dbReference>
<sequence length="132" mass="14828">MWHLIRRVVKKTPATARHHTPADYAKQLVDAWSEQSTPACLPIHIQDALASRAAVHRLRLMSALLQDDDDDAEEITEEELRRALSRGRASSPGDDGITYAVLRLLQQVPGNPLLRMYNLCLRVYHEPGPAAQ</sequence>
<dbReference type="AlphaFoldDB" id="A0AAE1G3Q6"/>
<evidence type="ECO:0000313" key="2">
    <source>
        <dbReference type="Proteomes" id="UP001286313"/>
    </source>
</evidence>
<name>A0AAE1G3Q6_PETCI</name>